<reference evidence="1" key="1">
    <citation type="submission" date="2019-08" db="EMBL/GenBank/DDBJ databases">
        <authorList>
            <person name="Kucharzyk K."/>
            <person name="Murdoch R.W."/>
            <person name="Higgins S."/>
            <person name="Loffler F."/>
        </authorList>
    </citation>
    <scope>NUCLEOTIDE SEQUENCE</scope>
</reference>
<accession>A0A644X1E2</accession>
<organism evidence="1">
    <name type="scientific">bioreactor metagenome</name>
    <dbReference type="NCBI Taxonomy" id="1076179"/>
    <lineage>
        <taxon>unclassified sequences</taxon>
        <taxon>metagenomes</taxon>
        <taxon>ecological metagenomes</taxon>
    </lineage>
</organism>
<proteinExistence type="predicted"/>
<dbReference type="EMBL" id="VSSQ01001397">
    <property type="protein sequence ID" value="MPM07984.1"/>
    <property type="molecule type" value="Genomic_DNA"/>
</dbReference>
<sequence>MIGADLQIVAERMTGQGCMVCFDVALEVVLQPPILQEPDGGGGIIVVLVLGRLHRLGLDQKGSLEPDAAPIVPGHRQEPCKVLLLALHIGVQKTHVALAATPEDVVGTTELDVHIEAVLYLYSGTRHDIEIRIGRRPIHVVGV</sequence>
<evidence type="ECO:0000313" key="1">
    <source>
        <dbReference type="EMBL" id="MPM07984.1"/>
    </source>
</evidence>
<dbReference type="AlphaFoldDB" id="A0A644X1E2"/>
<gene>
    <name evidence="1" type="ORF">SDC9_54295</name>
</gene>
<protein>
    <submittedName>
        <fullName evidence="1">Uncharacterized protein</fullName>
    </submittedName>
</protein>
<comment type="caution">
    <text evidence="1">The sequence shown here is derived from an EMBL/GenBank/DDBJ whole genome shotgun (WGS) entry which is preliminary data.</text>
</comment>
<name>A0A644X1E2_9ZZZZ</name>